<feature type="domain" description="B box-type" evidence="13">
    <location>
        <begin position="11"/>
        <end position="46"/>
    </location>
</feature>
<dbReference type="InterPro" id="IPR013083">
    <property type="entry name" value="Znf_RING/FYVE/PHD"/>
</dbReference>
<evidence type="ECO:0000256" key="10">
    <source>
        <dbReference type="SAM" id="Coils"/>
    </source>
</evidence>
<evidence type="ECO:0000256" key="11">
    <source>
        <dbReference type="SAM" id="MobiDB-lite"/>
    </source>
</evidence>
<evidence type="ECO:0000256" key="9">
    <source>
        <dbReference type="RuleBase" id="RU367105"/>
    </source>
</evidence>
<dbReference type="Gene3D" id="3.30.40.10">
    <property type="entry name" value="Zinc/RING finger domain, C3HC4 (zinc finger)"/>
    <property type="match status" value="1"/>
</dbReference>
<comment type="catalytic activity">
    <reaction evidence="1 9">
        <text>S-ubiquitinyl-[E2 ubiquitin-conjugating enzyme]-L-cysteine + [acceptor protein]-L-lysine = [E2 ubiquitin-conjugating enzyme]-L-cysteine + N(6)-ubiquitinyl-[acceptor protein]-L-lysine.</text>
        <dbReference type="EC" id="2.3.2.27"/>
    </reaction>
</comment>
<comment type="pathway">
    <text evidence="2 9">Protein modification; protein ubiquitination.</text>
</comment>
<dbReference type="GO" id="GO:0007219">
    <property type="term" value="P:Notch signaling pathway"/>
    <property type="evidence" value="ECO:0007669"/>
    <property type="project" value="InterPro"/>
</dbReference>
<dbReference type="PANTHER" id="PTHR12622">
    <property type="entry name" value="DELTEX-RELATED"/>
    <property type="match status" value="1"/>
</dbReference>
<evidence type="ECO:0000259" key="13">
    <source>
        <dbReference type="PROSITE" id="PS50119"/>
    </source>
</evidence>
<dbReference type="Gene3D" id="3.30.390.130">
    <property type="match status" value="1"/>
</dbReference>
<feature type="coiled-coil region" evidence="10">
    <location>
        <begin position="122"/>
        <end position="153"/>
    </location>
</feature>
<dbReference type="InterPro" id="IPR039396">
    <property type="entry name" value="Deltex_C"/>
</dbReference>
<dbReference type="GO" id="GO:0005737">
    <property type="term" value="C:cytoplasm"/>
    <property type="evidence" value="ECO:0007669"/>
    <property type="project" value="UniProtKB-SubCell"/>
</dbReference>
<dbReference type="GO" id="GO:0061630">
    <property type="term" value="F:ubiquitin protein ligase activity"/>
    <property type="evidence" value="ECO:0007669"/>
    <property type="project" value="UniProtKB-UniRule"/>
</dbReference>
<proteinExistence type="inferred from homology"/>
<dbReference type="Pfam" id="PF13923">
    <property type="entry name" value="zf-C3HC4_2"/>
    <property type="match status" value="1"/>
</dbReference>
<feature type="domain" description="RING-type" evidence="12">
    <location>
        <begin position="252"/>
        <end position="290"/>
    </location>
</feature>
<feature type="region of interest" description="Disordered" evidence="11">
    <location>
        <begin position="429"/>
        <end position="448"/>
    </location>
</feature>
<dbReference type="PROSITE" id="PS00518">
    <property type="entry name" value="ZF_RING_1"/>
    <property type="match status" value="1"/>
</dbReference>
<evidence type="ECO:0000256" key="4">
    <source>
        <dbReference type="ARBA" id="ARBA00022679"/>
    </source>
</evidence>
<evidence type="ECO:0000313" key="15">
    <source>
        <dbReference type="Proteomes" id="UP001186944"/>
    </source>
</evidence>
<keyword evidence="4 9" id="KW-0808">Transferase</keyword>
<dbReference type="SUPFAM" id="SSF57845">
    <property type="entry name" value="B-box zinc-binding domain"/>
    <property type="match status" value="1"/>
</dbReference>
<dbReference type="PROSITE" id="PS50119">
    <property type="entry name" value="ZF_BBOX"/>
    <property type="match status" value="1"/>
</dbReference>
<keyword evidence="9" id="KW-0963">Cytoplasm</keyword>
<dbReference type="SUPFAM" id="SSF57850">
    <property type="entry name" value="RING/U-box"/>
    <property type="match status" value="1"/>
</dbReference>
<accession>A0AA88YIB9</accession>
<dbReference type="GO" id="GO:0016567">
    <property type="term" value="P:protein ubiquitination"/>
    <property type="evidence" value="ECO:0007669"/>
    <property type="project" value="UniProtKB-UniRule"/>
</dbReference>
<organism evidence="14 15">
    <name type="scientific">Pinctada imbricata</name>
    <name type="common">Atlantic pearl-oyster</name>
    <name type="synonym">Pinctada martensii</name>
    <dbReference type="NCBI Taxonomy" id="66713"/>
    <lineage>
        <taxon>Eukaryota</taxon>
        <taxon>Metazoa</taxon>
        <taxon>Spiralia</taxon>
        <taxon>Lophotrochozoa</taxon>
        <taxon>Mollusca</taxon>
        <taxon>Bivalvia</taxon>
        <taxon>Autobranchia</taxon>
        <taxon>Pteriomorphia</taxon>
        <taxon>Pterioida</taxon>
        <taxon>Pterioidea</taxon>
        <taxon>Pteriidae</taxon>
        <taxon>Pinctada</taxon>
    </lineage>
</organism>
<dbReference type="InterPro" id="IPR017907">
    <property type="entry name" value="Znf_RING_CS"/>
</dbReference>
<dbReference type="SMART" id="SM00184">
    <property type="entry name" value="RING"/>
    <property type="match status" value="1"/>
</dbReference>
<keyword evidence="6 8" id="KW-0863">Zinc-finger</keyword>
<evidence type="ECO:0000256" key="1">
    <source>
        <dbReference type="ARBA" id="ARBA00000900"/>
    </source>
</evidence>
<dbReference type="InterPro" id="IPR000315">
    <property type="entry name" value="Znf_B-box"/>
</dbReference>
<comment type="subcellular location">
    <subcellularLocation>
        <location evidence="9">Cytoplasm</location>
    </subcellularLocation>
</comment>
<dbReference type="Proteomes" id="UP001186944">
    <property type="component" value="Unassembled WGS sequence"/>
</dbReference>
<gene>
    <name evidence="14" type="ORF">FSP39_009812</name>
</gene>
<feature type="compositionally biased region" description="Acidic residues" evidence="11">
    <location>
        <begin position="433"/>
        <end position="442"/>
    </location>
</feature>
<dbReference type="Pfam" id="PF18102">
    <property type="entry name" value="DTC"/>
    <property type="match status" value="1"/>
</dbReference>
<dbReference type="InterPro" id="IPR001841">
    <property type="entry name" value="Znf_RING"/>
</dbReference>
<evidence type="ECO:0000256" key="2">
    <source>
        <dbReference type="ARBA" id="ARBA00004906"/>
    </source>
</evidence>
<sequence>MAEGGETIIQKPIPTCDNHPSDEVEVYCKHCNKAVCFDCSRIHHHNHDCEGIVKLSRRLRQQIPETCQQIRDGTLYRMKSELESIRLIQRENKEKQKEEATSLENLQTQCMEAVKGIFQSEIIKTSENLKKHNDKLDAREQELIRKIENLNVHVQSHEDSQLTYGKFELLEMDMVLRKMTNDYRSMDTDGAVYSSSLKTPLTSTIIDSLKESLTMEDSLPHFPADCNGDHDNSGHHRLMEPYIITKEARENCPICMDEFTDPQKLTKCGHVFCKECIESFFSYKPSCPNCGVIYGNRTGDQPEGRIAIAKDMTRLPGYGSCNSIKVTYVFMDGKQGPDHPSPGTPYKGITRSGWLPDNKEGRLVAKLLNVAFTRKLVFTIGRSRTTGNDGVLIWNDIHHKTRTHGGAERFAYPDPTYIERVMDELSVTGVTEESADDPTEYEEYSKVF</sequence>
<dbReference type="Gene3D" id="3.30.160.60">
    <property type="entry name" value="Classic Zinc Finger"/>
    <property type="match status" value="1"/>
</dbReference>
<dbReference type="InterPro" id="IPR039398">
    <property type="entry name" value="Deltex_fam"/>
</dbReference>
<keyword evidence="15" id="KW-1185">Reference proteome</keyword>
<keyword evidence="7 9" id="KW-0862">Zinc</keyword>
<comment type="caution">
    <text evidence="14">The sequence shown here is derived from an EMBL/GenBank/DDBJ whole genome shotgun (WGS) entry which is preliminary data.</text>
</comment>
<comment type="similarity">
    <text evidence="3 9">Belongs to the Deltex family.</text>
</comment>
<dbReference type="GO" id="GO:0008270">
    <property type="term" value="F:zinc ion binding"/>
    <property type="evidence" value="ECO:0007669"/>
    <property type="project" value="UniProtKB-KW"/>
</dbReference>
<dbReference type="EC" id="2.3.2.27" evidence="9"/>
<evidence type="ECO:0000256" key="3">
    <source>
        <dbReference type="ARBA" id="ARBA00009413"/>
    </source>
</evidence>
<evidence type="ECO:0000313" key="14">
    <source>
        <dbReference type="EMBL" id="KAK3102236.1"/>
    </source>
</evidence>
<dbReference type="PROSITE" id="PS50089">
    <property type="entry name" value="ZF_RING_2"/>
    <property type="match status" value="1"/>
</dbReference>
<dbReference type="EMBL" id="VSWD01000005">
    <property type="protein sequence ID" value="KAK3102236.1"/>
    <property type="molecule type" value="Genomic_DNA"/>
</dbReference>
<keyword evidence="5 9" id="KW-0479">Metal-binding</keyword>
<dbReference type="CDD" id="cd09633">
    <property type="entry name" value="Deltex_C"/>
    <property type="match status" value="1"/>
</dbReference>
<dbReference type="AlphaFoldDB" id="A0AA88YIB9"/>
<evidence type="ECO:0000256" key="6">
    <source>
        <dbReference type="ARBA" id="ARBA00022771"/>
    </source>
</evidence>
<evidence type="ECO:0000256" key="7">
    <source>
        <dbReference type="ARBA" id="ARBA00022833"/>
    </source>
</evidence>
<dbReference type="InterPro" id="IPR039399">
    <property type="entry name" value="Deltex_C_sf"/>
</dbReference>
<evidence type="ECO:0000259" key="12">
    <source>
        <dbReference type="PROSITE" id="PS50089"/>
    </source>
</evidence>
<keyword evidence="10" id="KW-0175">Coiled coil</keyword>
<evidence type="ECO:0000256" key="5">
    <source>
        <dbReference type="ARBA" id="ARBA00022723"/>
    </source>
</evidence>
<evidence type="ECO:0000256" key="8">
    <source>
        <dbReference type="PROSITE-ProRule" id="PRU00024"/>
    </source>
</evidence>
<reference evidence="14" key="1">
    <citation type="submission" date="2019-08" db="EMBL/GenBank/DDBJ databases">
        <title>The improved chromosome-level genome for the pearl oyster Pinctada fucata martensii using PacBio sequencing and Hi-C.</title>
        <authorList>
            <person name="Zheng Z."/>
        </authorList>
    </citation>
    <scope>NUCLEOTIDE SEQUENCE</scope>
    <source>
        <strain evidence="14">ZZ-2019</strain>
        <tissue evidence="14">Adductor muscle</tissue>
    </source>
</reference>
<protein>
    <recommendedName>
        <fullName evidence="9">E3 ubiquitin-protein ligase</fullName>
        <ecNumber evidence="9">2.3.2.27</ecNumber>
    </recommendedName>
</protein>
<name>A0AA88YIB9_PINIB</name>